<dbReference type="InterPro" id="IPR003509">
    <property type="entry name" value="UPF0102_YraN-like"/>
</dbReference>
<dbReference type="AlphaFoldDB" id="A0A101FZ76"/>
<accession>A0A101FZ76</accession>
<dbReference type="PANTHER" id="PTHR34039">
    <property type="entry name" value="UPF0102 PROTEIN YRAN"/>
    <property type="match status" value="1"/>
</dbReference>
<gene>
    <name evidence="3" type="ORF">XD73_0050</name>
</gene>
<organism evidence="3 4">
    <name type="scientific">Anaerolinea thermophila</name>
    <dbReference type="NCBI Taxonomy" id="167964"/>
    <lineage>
        <taxon>Bacteria</taxon>
        <taxon>Bacillati</taxon>
        <taxon>Chloroflexota</taxon>
        <taxon>Anaerolineae</taxon>
        <taxon>Anaerolineales</taxon>
        <taxon>Anaerolineaceae</taxon>
        <taxon>Anaerolinea</taxon>
    </lineage>
</organism>
<protein>
    <recommendedName>
        <fullName evidence="2">UPF0102 protein XD73_0050</fullName>
    </recommendedName>
</protein>
<reference evidence="3 4" key="1">
    <citation type="journal article" date="2015" name="MBio">
        <title>Genome-Resolved Metagenomic Analysis Reveals Roles for Candidate Phyla and Other Microbial Community Members in Biogeochemical Transformations in Oil Reservoirs.</title>
        <authorList>
            <person name="Hu P."/>
            <person name="Tom L."/>
            <person name="Singh A."/>
            <person name="Thomas B.C."/>
            <person name="Baker B.J."/>
            <person name="Piceno Y.M."/>
            <person name="Andersen G.L."/>
            <person name="Banfield J.F."/>
        </authorList>
    </citation>
    <scope>NUCLEOTIDE SEQUENCE [LARGE SCALE GENOMIC DNA]</scope>
    <source>
        <strain evidence="3">46_16</strain>
    </source>
</reference>
<dbReference type="InterPro" id="IPR011856">
    <property type="entry name" value="tRNA_endonuc-like_dom_sf"/>
</dbReference>
<name>A0A101FZ76_9CHLR</name>
<evidence type="ECO:0000313" key="3">
    <source>
        <dbReference type="EMBL" id="KUK47104.1"/>
    </source>
</evidence>
<dbReference type="Gene3D" id="3.40.1350.10">
    <property type="match status" value="1"/>
</dbReference>
<sequence length="116" mass="13388">MQVGRAGEKQAAQYLVEHGVAILETNYRSSYGEIDIIGKMADQIIFFEVKTRTSRTCGYPEESITPKKKKNLIETALTYLQETDQLMCTWRIDVISILLEENELKYEWFENAVTSD</sequence>
<comment type="caution">
    <text evidence="3">The sequence shown here is derived from an EMBL/GenBank/DDBJ whole genome shotgun (WGS) entry which is preliminary data.</text>
</comment>
<dbReference type="GO" id="GO:0003676">
    <property type="term" value="F:nucleic acid binding"/>
    <property type="evidence" value="ECO:0007669"/>
    <property type="project" value="InterPro"/>
</dbReference>
<evidence type="ECO:0000256" key="1">
    <source>
        <dbReference type="ARBA" id="ARBA00006738"/>
    </source>
</evidence>
<comment type="similarity">
    <text evidence="1 2">Belongs to the UPF0102 family.</text>
</comment>
<dbReference type="Proteomes" id="UP000064249">
    <property type="component" value="Unassembled WGS sequence"/>
</dbReference>
<dbReference type="Pfam" id="PF02021">
    <property type="entry name" value="UPF0102"/>
    <property type="match status" value="1"/>
</dbReference>
<dbReference type="NCBIfam" id="NF009150">
    <property type="entry name" value="PRK12497.1-3"/>
    <property type="match status" value="1"/>
</dbReference>
<dbReference type="InterPro" id="IPR011335">
    <property type="entry name" value="Restrct_endonuc-II-like"/>
</dbReference>
<dbReference type="HAMAP" id="MF_00048">
    <property type="entry name" value="UPF0102"/>
    <property type="match status" value="1"/>
</dbReference>
<proteinExistence type="inferred from homology"/>
<dbReference type="SUPFAM" id="SSF52980">
    <property type="entry name" value="Restriction endonuclease-like"/>
    <property type="match status" value="1"/>
</dbReference>
<evidence type="ECO:0000256" key="2">
    <source>
        <dbReference type="HAMAP-Rule" id="MF_00048"/>
    </source>
</evidence>
<dbReference type="PANTHER" id="PTHR34039:SF1">
    <property type="entry name" value="UPF0102 PROTEIN YRAN"/>
    <property type="match status" value="1"/>
</dbReference>
<evidence type="ECO:0000313" key="4">
    <source>
        <dbReference type="Proteomes" id="UP000064249"/>
    </source>
</evidence>
<dbReference type="CDD" id="cd20736">
    <property type="entry name" value="PoNe_Nuclease"/>
    <property type="match status" value="1"/>
</dbReference>
<dbReference type="EMBL" id="LGFU01000001">
    <property type="protein sequence ID" value="KUK47104.1"/>
    <property type="molecule type" value="Genomic_DNA"/>
</dbReference>